<gene>
    <name evidence="2" type="ORF">PSM36_1365</name>
    <name evidence="3" type="ORF">PSM36_2969</name>
</gene>
<dbReference type="NCBIfam" id="NF033559">
    <property type="entry name" value="transpos_IS1634"/>
    <property type="match status" value="1"/>
</dbReference>
<dbReference type="InterPro" id="IPR047654">
    <property type="entry name" value="IS1634_transpos"/>
</dbReference>
<evidence type="ECO:0000313" key="3">
    <source>
        <dbReference type="EMBL" id="SCD21758.1"/>
    </source>
</evidence>
<reference evidence="2 4" key="1">
    <citation type="submission" date="2016-08" db="EMBL/GenBank/DDBJ databases">
        <authorList>
            <person name="Seilhamer J.J."/>
        </authorList>
    </citation>
    <scope>NUCLEOTIDE SEQUENCE [LARGE SCALE GENOMIC DNA]</scope>
    <source>
        <strain evidence="2">M3/6</strain>
    </source>
</reference>
<evidence type="ECO:0000313" key="4">
    <source>
        <dbReference type="Proteomes" id="UP000187464"/>
    </source>
</evidence>
<organism evidence="2 4">
    <name type="scientific">Proteiniphilum saccharofermentans</name>
    <dbReference type="NCBI Taxonomy" id="1642647"/>
    <lineage>
        <taxon>Bacteria</taxon>
        <taxon>Pseudomonadati</taxon>
        <taxon>Bacteroidota</taxon>
        <taxon>Bacteroidia</taxon>
        <taxon>Bacteroidales</taxon>
        <taxon>Dysgonomonadaceae</taxon>
        <taxon>Proteiniphilum</taxon>
    </lineage>
</organism>
<dbReference type="InterPro" id="IPR002559">
    <property type="entry name" value="Transposase_11"/>
</dbReference>
<dbReference type="Pfam" id="PF01609">
    <property type="entry name" value="DDE_Tnp_1"/>
    <property type="match status" value="1"/>
</dbReference>
<dbReference type="SUPFAM" id="SSF53098">
    <property type="entry name" value="Ribonuclease H-like"/>
    <property type="match status" value="1"/>
</dbReference>
<dbReference type="InterPro" id="IPR012337">
    <property type="entry name" value="RNaseH-like_sf"/>
</dbReference>
<dbReference type="Proteomes" id="UP000187464">
    <property type="component" value="Chromosome I"/>
</dbReference>
<dbReference type="KEGG" id="psac:PSM36_2969"/>
<dbReference type="EMBL" id="LT605205">
    <property type="protein sequence ID" value="SCD20187.1"/>
    <property type="molecule type" value="Genomic_DNA"/>
</dbReference>
<dbReference type="AlphaFoldDB" id="A0A1R3T6I5"/>
<protein>
    <submittedName>
        <fullName evidence="2">Transposase IS4 family protein</fullName>
    </submittedName>
</protein>
<dbReference type="GO" id="GO:0004803">
    <property type="term" value="F:transposase activity"/>
    <property type="evidence" value="ECO:0007669"/>
    <property type="project" value="InterPro"/>
</dbReference>
<dbReference type="PANTHER" id="PTHR34614:SF2">
    <property type="entry name" value="TRANSPOSASE IS4-LIKE DOMAIN-CONTAINING PROTEIN"/>
    <property type="match status" value="1"/>
</dbReference>
<accession>A0A1R3T6I5</accession>
<sequence>MHVNVQLRFNSATGQEAPYYRLQESYRDVRGHVHSLIVLNIGFEPCLKPLQVKRIARALTMRFQHRHHGSLFPENKDGLSHEERLFAERYWQRMLAEGGIDRFNQKENQSKEESERYIDLDTVEHTDARNIGAEWLCKQTIDRLGLEDFLRGQGWNENAIHAALSHLIVRTVYSPSEWATHRVMKENSAACELYSGTPDWTPGINALYQMPDRLYGIKDKLERHLCQRTDNLFNIDNRIVLFDLTNFYFEGRKAGSRKARFGRSKEKRNDCRLLVLALCINREGFIRYSSILAGNTSDPKSLPGMIDKLAVKTSVTSKKTLVVIDAGISTEENLQGIKEKGYNYLCVSRTRLKDYSLSKDHRTVTVHDTRKQEITLREVQTRPEEDYYLEITSPSKAMTEASMNRQWKERFEGEMEKINEAITRKGGTKRYEKVVERVGRAIERYPSIARHYQITYLCNERKPAEMQKVNWTIKDITAIDKNTGVYFLRTNVRTFGEQTTWEYYNLIREIECTNRQLKTDLNLRPIYHQKDERSDAHLFFGLLSYWIVNTIRFQLKQSGENAYWTEIVRRMSTQKLVTTEAVNALGEKVELRQCSRPTKQAERIYSILKMKQAPFKKIKICRSQSPPRGSS</sequence>
<dbReference type="GO" id="GO:0006313">
    <property type="term" value="P:DNA transposition"/>
    <property type="evidence" value="ECO:0007669"/>
    <property type="project" value="InterPro"/>
</dbReference>
<dbReference type="KEGG" id="psac:PSM36_1365"/>
<keyword evidence="4" id="KW-1185">Reference proteome</keyword>
<dbReference type="EMBL" id="LT605205">
    <property type="protein sequence ID" value="SCD21758.1"/>
    <property type="molecule type" value="Genomic_DNA"/>
</dbReference>
<dbReference type="RefSeq" id="WP_076930042.1">
    <property type="nucleotide sequence ID" value="NZ_LT605205.1"/>
</dbReference>
<dbReference type="GO" id="GO:0003677">
    <property type="term" value="F:DNA binding"/>
    <property type="evidence" value="ECO:0007669"/>
    <property type="project" value="InterPro"/>
</dbReference>
<proteinExistence type="predicted"/>
<dbReference type="PANTHER" id="PTHR34614">
    <property type="match status" value="1"/>
</dbReference>
<evidence type="ECO:0000259" key="1">
    <source>
        <dbReference type="Pfam" id="PF01609"/>
    </source>
</evidence>
<evidence type="ECO:0000313" key="2">
    <source>
        <dbReference type="EMBL" id="SCD20187.1"/>
    </source>
</evidence>
<feature type="domain" description="Transposase IS4-like" evidence="1">
    <location>
        <begin position="238"/>
        <end position="546"/>
    </location>
</feature>
<dbReference type="STRING" id="1642647.PSM36_1365"/>
<name>A0A1R3T6I5_9BACT</name>